<evidence type="ECO:0000259" key="4">
    <source>
        <dbReference type="PROSITE" id="PS51473"/>
    </source>
</evidence>
<reference evidence="6" key="1">
    <citation type="journal article" date="2019" name="Gigascience">
        <title>De novo genome assembly of the endangered Acer yangbiense, a plant species with extremely small populations endemic to Yunnan Province, China.</title>
        <authorList>
            <person name="Yang J."/>
            <person name="Wariss H.M."/>
            <person name="Tao L."/>
            <person name="Zhang R."/>
            <person name="Yun Q."/>
            <person name="Hollingsworth P."/>
            <person name="Dao Z."/>
            <person name="Luo G."/>
            <person name="Guo H."/>
            <person name="Ma Y."/>
            <person name="Sun W."/>
        </authorList>
    </citation>
    <scope>NUCLEOTIDE SEQUENCE [LARGE SCALE GENOMIC DNA]</scope>
    <source>
        <strain evidence="6">cv. Malutang</strain>
    </source>
</reference>
<keyword evidence="6" id="KW-1185">Reference proteome</keyword>
<gene>
    <name evidence="5" type="ORF">EZV62_026474</name>
</gene>
<keyword evidence="2" id="KW-0677">Repeat</keyword>
<dbReference type="OrthoDB" id="4062651at2759"/>
<organism evidence="5 6">
    <name type="scientific">Acer yangbiense</name>
    <dbReference type="NCBI Taxonomy" id="1000413"/>
    <lineage>
        <taxon>Eukaryota</taxon>
        <taxon>Viridiplantae</taxon>
        <taxon>Streptophyta</taxon>
        <taxon>Embryophyta</taxon>
        <taxon>Tracheophyta</taxon>
        <taxon>Spermatophyta</taxon>
        <taxon>Magnoliopsida</taxon>
        <taxon>eudicotyledons</taxon>
        <taxon>Gunneridae</taxon>
        <taxon>Pentapetalae</taxon>
        <taxon>rosids</taxon>
        <taxon>malvids</taxon>
        <taxon>Sapindales</taxon>
        <taxon>Sapindaceae</taxon>
        <taxon>Hippocastanoideae</taxon>
        <taxon>Acereae</taxon>
        <taxon>Acer</taxon>
    </lineage>
</organism>
<comment type="caution">
    <text evidence="5">The sequence shown here is derived from an EMBL/GenBank/DDBJ whole genome shotgun (WGS) entry which is preliminary data.</text>
</comment>
<evidence type="ECO:0000313" key="5">
    <source>
        <dbReference type="EMBL" id="TXG47180.1"/>
    </source>
</evidence>
<dbReference type="EMBL" id="VAHF01000013">
    <property type="protein sequence ID" value="TXG47180.1"/>
    <property type="molecule type" value="Genomic_DNA"/>
</dbReference>
<evidence type="ECO:0000256" key="1">
    <source>
        <dbReference type="ARBA" id="ARBA00022729"/>
    </source>
</evidence>
<accession>A0A5C7GRL8</accession>
<evidence type="ECO:0000313" key="6">
    <source>
        <dbReference type="Proteomes" id="UP000323000"/>
    </source>
</evidence>
<dbReference type="PANTHER" id="PTHR32099">
    <property type="entry name" value="CYSTEINE-RICH REPEAT SECRETORY PROTEIN"/>
    <property type="match status" value="1"/>
</dbReference>
<protein>
    <recommendedName>
        <fullName evidence="4">Gnk2-homologous domain-containing protein</fullName>
    </recommendedName>
</protein>
<dbReference type="PROSITE" id="PS51473">
    <property type="entry name" value="GNK2"/>
    <property type="match status" value="1"/>
</dbReference>
<feature type="domain" description="Gnk2-homologous" evidence="4">
    <location>
        <begin position="110"/>
        <end position="214"/>
    </location>
</feature>
<proteinExistence type="predicted"/>
<sequence>MEVSTALRRGDSPSNEHCVNRIKAASLDILTKCPHQKEAFIWGGGTPECLMHYADHPVFGKLDLPHGCIEYGGNLTEVLKSNLTEFDQIWERLTDGLMKKVSMGSSRLKFVAFQMIYSLMQCTPDLSRSDSPPPPLTDPPQIQAPPPSVSTHPLLGGRHLISTAEGNCTPDLSQSDCDIFLRQSVADFQACCLRSARGKVLRANCYFEWSLNPFYSPHTDDTLLSTIAQWYDVNYQANITITSYNDPIKREHLDWNEGTAADLIDPYLGDGSTNEIMKCIHIGLPCVQESVSDKPTLASVIHMLNSDLDFLCRVQSYLKHHHHHLHHYSIIWGKQNQHAFKN</sequence>
<feature type="compositionally biased region" description="Pro residues" evidence="3">
    <location>
        <begin position="131"/>
        <end position="148"/>
    </location>
</feature>
<dbReference type="CDD" id="cd23509">
    <property type="entry name" value="Gnk2-like"/>
    <property type="match status" value="1"/>
</dbReference>
<dbReference type="Proteomes" id="UP000323000">
    <property type="component" value="Chromosome 13"/>
</dbReference>
<dbReference type="Gene3D" id="3.30.430.20">
    <property type="entry name" value="Gnk2 domain, C-X8-C-X2-C motif"/>
    <property type="match status" value="1"/>
</dbReference>
<dbReference type="PANTHER" id="PTHR32099:SF92">
    <property type="entry name" value="CYSTEINE-RICH RECEPTOR-LIKE PROTEIN KINASE 11"/>
    <property type="match status" value="1"/>
</dbReference>
<dbReference type="InterPro" id="IPR038408">
    <property type="entry name" value="GNK2_sf"/>
</dbReference>
<name>A0A5C7GRL8_9ROSI</name>
<evidence type="ECO:0000256" key="3">
    <source>
        <dbReference type="SAM" id="MobiDB-lite"/>
    </source>
</evidence>
<feature type="region of interest" description="Disordered" evidence="3">
    <location>
        <begin position="125"/>
        <end position="149"/>
    </location>
</feature>
<dbReference type="AlphaFoldDB" id="A0A5C7GRL8"/>
<dbReference type="InterPro" id="IPR002902">
    <property type="entry name" value="GNK2"/>
</dbReference>
<keyword evidence="1" id="KW-0732">Signal</keyword>
<evidence type="ECO:0000256" key="2">
    <source>
        <dbReference type="ARBA" id="ARBA00022737"/>
    </source>
</evidence>